<sequence length="196" mass="20459">MKKLSAMLVALILVAATAFTAFAAGINDSEQAVLDELKTSVKMNGSEMVIPSEFVNQAENYFNTIDMTADESSKIIAVLKKGESFLENSGASNIADLTFAQKQTLLAYGKEGVGVLGMTMSYDTSTKTLTIYDANGKVAFSAVPTLSKVGQVKDGSAIKTTGVAADFSGVAAVSAVALIMVAGGAFYLVKTKKERA</sequence>
<feature type="chain" id="PRO_5014761223" description="LPXTG cell wall anchor domain-containing protein" evidence="2">
    <location>
        <begin position="24"/>
        <end position="196"/>
    </location>
</feature>
<evidence type="ECO:0000256" key="1">
    <source>
        <dbReference type="SAM" id="Phobius"/>
    </source>
</evidence>
<accession>A0A2N0UIV8</accession>
<evidence type="ECO:0000256" key="2">
    <source>
        <dbReference type="SAM" id="SignalP"/>
    </source>
</evidence>
<keyword evidence="1" id="KW-1133">Transmembrane helix</keyword>
<keyword evidence="1" id="KW-0812">Transmembrane</keyword>
<evidence type="ECO:0000313" key="4">
    <source>
        <dbReference type="Proteomes" id="UP000233425"/>
    </source>
</evidence>
<dbReference type="AlphaFoldDB" id="A0A2N0UIV8"/>
<evidence type="ECO:0000313" key="3">
    <source>
        <dbReference type="EMBL" id="PKD26911.1"/>
    </source>
</evidence>
<name>A0A2N0UIV8_9FIRM</name>
<proteinExistence type="predicted"/>
<keyword evidence="4" id="KW-1185">Reference proteome</keyword>
<feature type="transmembrane region" description="Helical" evidence="1">
    <location>
        <begin position="167"/>
        <end position="189"/>
    </location>
</feature>
<organism evidence="3 4">
    <name type="scientific">Ruminococcus bromii</name>
    <dbReference type="NCBI Taxonomy" id="40518"/>
    <lineage>
        <taxon>Bacteria</taxon>
        <taxon>Bacillati</taxon>
        <taxon>Bacillota</taxon>
        <taxon>Clostridia</taxon>
        <taxon>Eubacteriales</taxon>
        <taxon>Oscillospiraceae</taxon>
        <taxon>Ruminococcus</taxon>
    </lineage>
</organism>
<keyword evidence="2" id="KW-0732">Signal</keyword>
<protein>
    <recommendedName>
        <fullName evidence="5">LPXTG cell wall anchor domain-containing protein</fullName>
    </recommendedName>
</protein>
<reference evidence="3" key="1">
    <citation type="journal article" date="2018" name="Environ. Microbiol.">
        <title>Sporulation capability and amylosome conservation among diverse human colonic and rumen isolates of the keystone starch-degrader Ruminococcus bromii.</title>
        <authorList>
            <person name="Mukhopadhya I."/>
            <person name="Morais S."/>
            <person name="Laverde-Gomez J."/>
            <person name="Sheridan P.O."/>
            <person name="Walker A.W."/>
            <person name="Kelly W."/>
            <person name="Klieve A.V."/>
            <person name="Ouwerkerk D."/>
            <person name="Duncan S.H."/>
            <person name="Louis P."/>
            <person name="Koropatkin N."/>
            <person name="Cockburn D."/>
            <person name="Kibler R."/>
            <person name="Cooper P.J."/>
            <person name="Sandoval C."/>
            <person name="Crost E."/>
            <person name="Juge N."/>
            <person name="Bayer E.A."/>
            <person name="Flint H.J."/>
        </authorList>
    </citation>
    <scope>NUCLEOTIDE SEQUENCE [LARGE SCALE GENOMIC DNA]</scope>
    <source>
        <strain evidence="3">ATCC 27255</strain>
    </source>
</reference>
<gene>
    <name evidence="3" type="ORF">RBATCC27255_01776</name>
</gene>
<comment type="caution">
    <text evidence="3">The sequence shown here is derived from an EMBL/GenBank/DDBJ whole genome shotgun (WGS) entry which is preliminary data.</text>
</comment>
<dbReference type="RefSeq" id="WP_101029696.1">
    <property type="nucleotide sequence ID" value="NZ_CABMMZ010000073.1"/>
</dbReference>
<keyword evidence="1" id="KW-0472">Membrane</keyword>
<dbReference type="Proteomes" id="UP000233425">
    <property type="component" value="Unassembled WGS sequence"/>
</dbReference>
<evidence type="ECO:0008006" key="5">
    <source>
        <dbReference type="Google" id="ProtNLM"/>
    </source>
</evidence>
<dbReference type="EMBL" id="NNSR01000073">
    <property type="protein sequence ID" value="PKD26911.1"/>
    <property type="molecule type" value="Genomic_DNA"/>
</dbReference>
<feature type="signal peptide" evidence="2">
    <location>
        <begin position="1"/>
        <end position="23"/>
    </location>
</feature>